<comment type="caution">
    <text evidence="2">The sequence shown here is derived from an EMBL/GenBank/DDBJ whole genome shotgun (WGS) entry which is preliminary data.</text>
</comment>
<name>A0A3A4KFU0_9NOCA</name>
<dbReference type="Proteomes" id="UP000266677">
    <property type="component" value="Unassembled WGS sequence"/>
</dbReference>
<dbReference type="PANTHER" id="PTHR37809:SF1">
    <property type="entry name" value="RIBOSOMAL PROTEIN S12 METHYLTHIOTRANSFERASE ACCESSORY FACTOR YCAO"/>
    <property type="match status" value="1"/>
</dbReference>
<protein>
    <submittedName>
        <fullName evidence="2">Goadsporin biosynthetic protein</fullName>
    </submittedName>
</protein>
<dbReference type="Gene3D" id="3.90.930.60">
    <property type="match status" value="1"/>
</dbReference>
<dbReference type="OrthoDB" id="2379922at2"/>
<dbReference type="PANTHER" id="PTHR37809">
    <property type="entry name" value="RIBOSOMAL PROTEIN S12 METHYLTHIOTRANSFERASE ACCESSORY FACTOR YCAO"/>
    <property type="match status" value="1"/>
</dbReference>
<dbReference type="AlphaFoldDB" id="A0A3A4KFU0"/>
<gene>
    <name evidence="2" type="ORF">D5S18_07030</name>
</gene>
<sequence length="747" mass="81313">MDSVVRFKRHLRAESVPGDAVYLFSESARQIRLDGALIERLMPLLDGGRSRSDIVAALAGEFGGDRVGSTLTRLAEAGLVVECDPGVDSRAGGYWELCGLEGDAAVAGLASRVVDVRCVGDVDGAGFDAAAAALGMRVDAGDPDLRVVLTDDYLRGDLAEINRGRLDDGGAWMLVKPVGSVVWIGPVFEPGRTGCWQCMSTYLETHQILRRYLRQRSGAGEPPVVSVADLPATRRMAAEMAALHAAKWLAGFNPGEPGAGESVPAGPEIFTLNTARWHGQRHVLHKRPQCPACGDPEIQQRLQRAPVRLGSRLKVVTSDGGHRASTPETLLSDYESMISPITGPVPHLTPTSPAEGLHTYLAGANMAVAMADVGALRAGLRQSAGGKGMTDVQAKASALAEAIERYSGVYRGDEATISATMSELGDAAIHPNALQLFSDRQFADRAAWNAKQLRNQHVCDPFDPARRTEWTPVWSLSRDTTRHLPTAALFYGYPLPCGGWFAAADSNGNAAGSCVEDAVLQGFLELVERDSVAVWWYNMVRRPGIDLASFDEPYFQRWQQRYRSIGRETWALDVTTDLGIPTVVAVSRRVDQPQEDLVFAFGAHFDVKIAISRALTEMNQFLNLYTAATGELQHWLRSATVGNQPYLLSAEDQPLRVAADYRDPTTDDLAEDIALAQRIVENAGMELLVLDQTRPDIGLPVVKVIVPGMRHFWTRYAPGRLYDVPVRLGWLSEPTPETELNPIGMFL</sequence>
<dbReference type="NCBIfam" id="TIGR03604">
    <property type="entry name" value="TOMM_cyclo_SagD"/>
    <property type="match status" value="1"/>
</dbReference>
<dbReference type="NCBIfam" id="TIGR00702">
    <property type="entry name" value="YcaO-type kinase domain"/>
    <property type="match status" value="1"/>
</dbReference>
<feature type="domain" description="YcaO" evidence="1">
    <location>
        <begin position="386"/>
        <end position="747"/>
    </location>
</feature>
<dbReference type="Gene3D" id="3.30.160.660">
    <property type="match status" value="1"/>
</dbReference>
<dbReference type="InterPro" id="IPR027624">
    <property type="entry name" value="TOMM_cyclo_SagD"/>
</dbReference>
<evidence type="ECO:0000313" key="3">
    <source>
        <dbReference type="Proteomes" id="UP000266677"/>
    </source>
</evidence>
<reference evidence="2 3" key="1">
    <citation type="submission" date="2018-09" db="EMBL/GenBank/DDBJ databases">
        <title>YIM PH21274 draft genome.</title>
        <authorList>
            <person name="Miao C."/>
        </authorList>
    </citation>
    <scope>NUCLEOTIDE SEQUENCE [LARGE SCALE GENOMIC DNA]</scope>
    <source>
        <strain evidence="2 3">YIM PH 21724</strain>
    </source>
</reference>
<accession>A0A3A4KFU0</accession>
<dbReference type="Gene3D" id="3.30.1330.230">
    <property type="match status" value="2"/>
</dbReference>
<evidence type="ECO:0000313" key="2">
    <source>
        <dbReference type="EMBL" id="RJO78009.1"/>
    </source>
</evidence>
<dbReference type="Pfam" id="PF02624">
    <property type="entry name" value="YcaO"/>
    <property type="match status" value="1"/>
</dbReference>
<dbReference type="Gene3D" id="3.40.50.720">
    <property type="entry name" value="NAD(P)-binding Rossmann-like Domain"/>
    <property type="match status" value="1"/>
</dbReference>
<proteinExistence type="predicted"/>
<evidence type="ECO:0000259" key="1">
    <source>
        <dbReference type="PROSITE" id="PS51664"/>
    </source>
</evidence>
<dbReference type="Gene3D" id="3.30.40.250">
    <property type="match status" value="1"/>
</dbReference>
<dbReference type="InterPro" id="IPR022291">
    <property type="entry name" value="Bacteriocin_synth_cyclodeHase"/>
</dbReference>
<organism evidence="2 3">
    <name type="scientific">Nocardia panacis</name>
    <dbReference type="NCBI Taxonomy" id="2340916"/>
    <lineage>
        <taxon>Bacteria</taxon>
        <taxon>Bacillati</taxon>
        <taxon>Actinomycetota</taxon>
        <taxon>Actinomycetes</taxon>
        <taxon>Mycobacteriales</taxon>
        <taxon>Nocardiaceae</taxon>
        <taxon>Nocardia</taxon>
    </lineage>
</organism>
<dbReference type="NCBIfam" id="TIGR03882">
    <property type="entry name" value="cyclo_dehyd_2"/>
    <property type="match status" value="1"/>
</dbReference>
<keyword evidence="3" id="KW-1185">Reference proteome</keyword>
<dbReference type="PROSITE" id="PS51664">
    <property type="entry name" value="YCAO"/>
    <property type="match status" value="1"/>
</dbReference>
<dbReference type="EMBL" id="QZFU01000014">
    <property type="protein sequence ID" value="RJO78009.1"/>
    <property type="molecule type" value="Genomic_DNA"/>
</dbReference>
<dbReference type="InterPro" id="IPR003776">
    <property type="entry name" value="YcaO-like_dom"/>
</dbReference>